<dbReference type="EMBL" id="CP001734">
    <property type="protein sequence ID" value="ACV69689.1"/>
    <property type="molecule type" value="Genomic_DNA"/>
</dbReference>
<dbReference type="FunFam" id="3.30.360.10:FF:000014">
    <property type="entry name" value="N-acetyl-gamma-glutamyl-phosphate reductase"/>
    <property type="match status" value="1"/>
</dbReference>
<dbReference type="RefSeq" id="WP_015752823.1">
    <property type="nucleotide sequence ID" value="NC_013223.1"/>
</dbReference>
<dbReference type="InterPro" id="IPR000706">
    <property type="entry name" value="AGPR_type-1"/>
</dbReference>
<dbReference type="SMART" id="SM00859">
    <property type="entry name" value="Semialdhyde_dh"/>
    <property type="match status" value="1"/>
</dbReference>
<feature type="active site" evidence="7">
    <location>
        <position position="155"/>
    </location>
</feature>
<dbReference type="InterPro" id="IPR000534">
    <property type="entry name" value="Semialdehyde_DH_NAD-bd"/>
</dbReference>
<dbReference type="InterPro" id="IPR050085">
    <property type="entry name" value="AGPR"/>
</dbReference>
<dbReference type="eggNOG" id="COG0002">
    <property type="taxonomic scope" value="Bacteria"/>
</dbReference>
<dbReference type="PANTHER" id="PTHR32338:SF10">
    <property type="entry name" value="N-ACETYL-GAMMA-GLUTAMYL-PHOSPHATE REDUCTASE, CHLOROPLASTIC-RELATED"/>
    <property type="match status" value="1"/>
</dbReference>
<dbReference type="GO" id="GO:0051287">
    <property type="term" value="F:NAD binding"/>
    <property type="evidence" value="ECO:0007669"/>
    <property type="project" value="InterPro"/>
</dbReference>
<dbReference type="UniPathway" id="UPA00068">
    <property type="reaction ID" value="UER00108"/>
</dbReference>
<protein>
    <recommendedName>
        <fullName evidence="7">N-acetyl-gamma-glutamyl-phosphate reductase</fullName>
        <shortName evidence="7">AGPR</shortName>
        <ecNumber evidence="7">1.2.1.38</ecNumber>
    </recommendedName>
    <alternativeName>
        <fullName evidence="7">N-acetyl-glutamate semialdehyde dehydrogenase</fullName>
        <shortName evidence="7">NAGSA dehydrogenase</shortName>
    </alternativeName>
</protein>
<gene>
    <name evidence="7" type="primary">argC</name>
    <name evidence="9" type="ordered locus">Dret_2407</name>
</gene>
<dbReference type="Pfam" id="PF01118">
    <property type="entry name" value="Semialdhyde_dh"/>
    <property type="match status" value="1"/>
</dbReference>
<dbReference type="InterPro" id="IPR036291">
    <property type="entry name" value="NAD(P)-bd_dom_sf"/>
</dbReference>
<dbReference type="PANTHER" id="PTHR32338">
    <property type="entry name" value="N-ACETYL-GAMMA-GLUTAMYL-PHOSPHATE REDUCTASE, CHLOROPLASTIC-RELATED-RELATED"/>
    <property type="match status" value="1"/>
</dbReference>
<dbReference type="KEGG" id="drt:Dret_2407"/>
<keyword evidence="3 7" id="KW-0028">Amino-acid biosynthesis</keyword>
<dbReference type="AlphaFoldDB" id="C8X5J2"/>
<dbReference type="NCBIfam" id="TIGR01850">
    <property type="entry name" value="argC"/>
    <property type="match status" value="1"/>
</dbReference>
<dbReference type="CDD" id="cd17895">
    <property type="entry name" value="AGPR_1_N"/>
    <property type="match status" value="1"/>
</dbReference>
<dbReference type="GO" id="GO:0005737">
    <property type="term" value="C:cytoplasm"/>
    <property type="evidence" value="ECO:0007669"/>
    <property type="project" value="UniProtKB-SubCell"/>
</dbReference>
<dbReference type="Gene3D" id="3.30.360.10">
    <property type="entry name" value="Dihydrodipicolinate Reductase, domain 2"/>
    <property type="match status" value="1"/>
</dbReference>
<keyword evidence="10" id="KW-1185">Reference proteome</keyword>
<evidence type="ECO:0000256" key="6">
    <source>
        <dbReference type="ARBA" id="ARBA00050557"/>
    </source>
</evidence>
<organism evidence="9 10">
    <name type="scientific">Desulfohalobium retbaense (strain ATCC 49708 / DSM 5692 / JCM 16813 / HR100)</name>
    <dbReference type="NCBI Taxonomy" id="485915"/>
    <lineage>
        <taxon>Bacteria</taxon>
        <taxon>Pseudomonadati</taxon>
        <taxon>Thermodesulfobacteriota</taxon>
        <taxon>Desulfovibrionia</taxon>
        <taxon>Desulfovibrionales</taxon>
        <taxon>Desulfohalobiaceae</taxon>
        <taxon>Desulfohalobium</taxon>
    </lineage>
</organism>
<reference evidence="10" key="1">
    <citation type="submission" date="2009-09" db="EMBL/GenBank/DDBJ databases">
        <title>The complete chromosome of Desulfohalobium retbaense DSM 5692.</title>
        <authorList>
            <consortium name="US DOE Joint Genome Institute (JGI-PGF)"/>
            <person name="Lucas S."/>
            <person name="Copeland A."/>
            <person name="Lapidus A."/>
            <person name="Glavina del Rio T."/>
            <person name="Dalin E."/>
            <person name="Tice H."/>
            <person name="Bruce D."/>
            <person name="Goodwin L."/>
            <person name="Pitluck S."/>
            <person name="Kyrpides N."/>
            <person name="Mavromatis K."/>
            <person name="Ivanova N."/>
            <person name="Mikhailova N."/>
            <person name="Munk A.C."/>
            <person name="Brettin T."/>
            <person name="Detter J.C."/>
            <person name="Han C."/>
            <person name="Tapia R."/>
            <person name="Larimer F."/>
            <person name="Land M."/>
            <person name="Hauser L."/>
            <person name="Markowitz V."/>
            <person name="Cheng J.-F."/>
            <person name="Hugenholtz P."/>
            <person name="Woyke T."/>
            <person name="Wu D."/>
            <person name="Spring S."/>
            <person name="Klenk H.-P."/>
            <person name="Eisen J.A."/>
        </authorList>
    </citation>
    <scope>NUCLEOTIDE SEQUENCE [LARGE SCALE GENOMIC DNA]</scope>
    <source>
        <strain evidence="10">DSM 5692</strain>
    </source>
</reference>
<keyword evidence="2 7" id="KW-0055">Arginine biosynthesis</keyword>
<accession>C8X5J2</accession>
<comment type="catalytic activity">
    <reaction evidence="6 7">
        <text>N-acetyl-L-glutamate 5-semialdehyde + phosphate + NADP(+) = N-acetyl-L-glutamyl 5-phosphate + NADPH + H(+)</text>
        <dbReference type="Rhea" id="RHEA:21588"/>
        <dbReference type="ChEBI" id="CHEBI:15378"/>
        <dbReference type="ChEBI" id="CHEBI:29123"/>
        <dbReference type="ChEBI" id="CHEBI:43474"/>
        <dbReference type="ChEBI" id="CHEBI:57783"/>
        <dbReference type="ChEBI" id="CHEBI:57936"/>
        <dbReference type="ChEBI" id="CHEBI:58349"/>
        <dbReference type="EC" id="1.2.1.38"/>
    </reaction>
</comment>
<comment type="similarity">
    <text evidence="7">Belongs to the NAGSA dehydrogenase family. Type 1 subfamily.</text>
</comment>
<comment type="pathway">
    <text evidence="1 7">Amino-acid biosynthesis; L-arginine biosynthesis; N(2)-acetyl-L-ornithine from L-glutamate: step 3/4.</text>
</comment>
<dbReference type="GO" id="GO:0070401">
    <property type="term" value="F:NADP+ binding"/>
    <property type="evidence" value="ECO:0007669"/>
    <property type="project" value="InterPro"/>
</dbReference>
<evidence type="ECO:0000256" key="3">
    <source>
        <dbReference type="ARBA" id="ARBA00022605"/>
    </source>
</evidence>
<evidence type="ECO:0000313" key="10">
    <source>
        <dbReference type="Proteomes" id="UP000001052"/>
    </source>
</evidence>
<dbReference type="CDD" id="cd23934">
    <property type="entry name" value="AGPR_1_C"/>
    <property type="match status" value="1"/>
</dbReference>
<evidence type="ECO:0000256" key="7">
    <source>
        <dbReference type="HAMAP-Rule" id="MF_00150"/>
    </source>
</evidence>
<evidence type="ECO:0000259" key="8">
    <source>
        <dbReference type="SMART" id="SM00859"/>
    </source>
</evidence>
<evidence type="ECO:0000256" key="5">
    <source>
        <dbReference type="ARBA" id="ARBA00023002"/>
    </source>
</evidence>
<dbReference type="STRING" id="485915.Dret_2407"/>
<dbReference type="OrthoDB" id="9801289at2"/>
<dbReference type="HAMAP" id="MF_00150">
    <property type="entry name" value="ArgC_type1"/>
    <property type="match status" value="1"/>
</dbReference>
<evidence type="ECO:0000256" key="4">
    <source>
        <dbReference type="ARBA" id="ARBA00022857"/>
    </source>
</evidence>
<keyword evidence="5 7" id="KW-0560">Oxidoreductase</keyword>
<dbReference type="GO" id="GO:0006526">
    <property type="term" value="P:L-arginine biosynthetic process"/>
    <property type="evidence" value="ECO:0007669"/>
    <property type="project" value="UniProtKB-UniRule"/>
</dbReference>
<keyword evidence="4 7" id="KW-0521">NADP</keyword>
<dbReference type="HOGENOM" id="CLU_006384_0_1_7"/>
<dbReference type="SUPFAM" id="SSF55347">
    <property type="entry name" value="Glyceraldehyde-3-phosphate dehydrogenase-like, C-terminal domain"/>
    <property type="match status" value="1"/>
</dbReference>
<proteinExistence type="inferred from homology"/>
<comment type="subcellular location">
    <subcellularLocation>
        <location evidence="7">Cytoplasm</location>
    </subcellularLocation>
</comment>
<comment type="function">
    <text evidence="7">Catalyzes the NADPH-dependent reduction of N-acetyl-5-glutamyl phosphate to yield N-acetyl-L-glutamate 5-semialdehyde.</text>
</comment>
<evidence type="ECO:0000256" key="1">
    <source>
        <dbReference type="ARBA" id="ARBA00004862"/>
    </source>
</evidence>
<dbReference type="GO" id="GO:0003942">
    <property type="term" value="F:N-acetyl-gamma-glutamyl-phosphate reductase activity"/>
    <property type="evidence" value="ECO:0007669"/>
    <property type="project" value="UniProtKB-UniRule"/>
</dbReference>
<dbReference type="Proteomes" id="UP000001052">
    <property type="component" value="Chromosome"/>
</dbReference>
<dbReference type="Gene3D" id="3.40.50.720">
    <property type="entry name" value="NAD(P)-binding Rossmann-like Domain"/>
    <property type="match status" value="1"/>
</dbReference>
<dbReference type="SUPFAM" id="SSF51735">
    <property type="entry name" value="NAD(P)-binding Rossmann-fold domains"/>
    <property type="match status" value="1"/>
</dbReference>
<evidence type="ECO:0000256" key="2">
    <source>
        <dbReference type="ARBA" id="ARBA00022571"/>
    </source>
</evidence>
<dbReference type="InterPro" id="IPR058924">
    <property type="entry name" value="AGPR_dimerisation_dom"/>
</dbReference>
<sequence length="351" mass="37646">MARIPVGLVGVTGYAGMELVRLLAGHPDLELVQATSRQHAGTPLGQLYPFLHGRPEAKIVVQSPDSATLAAACRLVFLAVPHGAAMEVSAQLLKAGTKVVDLSADFRLRDPEVYAKWYGLPHQQRALLEEAVYGLPELYGHKVTEATRLVANPGCYPSGIILGLVPALREGVISSRDIVADAKSGASGAGRKPSTGTLYCEVSDTLRAYGLGTHRHTPEIEQELAVAADSPVTISFSPHLVPMNRGILATSYGRMQQPLSLEEVHALYTSCYADAPWVRVLPEGTLPETRWVRGTMFCDIGLVVDRRTDRLLVVTAVDNLCRGASGQAIANANRMLGLEPCTGLDLPPMMP</sequence>
<reference evidence="9 10" key="2">
    <citation type="journal article" date="2010" name="Stand. Genomic Sci.">
        <title>Complete genome sequence of Desulfohalobium retbaense type strain (HR(100)).</title>
        <authorList>
            <person name="Spring S."/>
            <person name="Nolan M."/>
            <person name="Lapidus A."/>
            <person name="Glavina Del Rio T."/>
            <person name="Copeland A."/>
            <person name="Tice H."/>
            <person name="Cheng J.F."/>
            <person name="Lucas S."/>
            <person name="Land M."/>
            <person name="Chen F."/>
            <person name="Bruce D."/>
            <person name="Goodwin L."/>
            <person name="Pitluck S."/>
            <person name="Ivanova N."/>
            <person name="Mavromatis K."/>
            <person name="Mikhailova N."/>
            <person name="Pati A."/>
            <person name="Chen A."/>
            <person name="Palaniappan K."/>
            <person name="Hauser L."/>
            <person name="Chang Y.J."/>
            <person name="Jeffries C.D."/>
            <person name="Munk C."/>
            <person name="Kiss H."/>
            <person name="Chain P."/>
            <person name="Han C."/>
            <person name="Brettin T."/>
            <person name="Detter J.C."/>
            <person name="Schuler E."/>
            <person name="Goker M."/>
            <person name="Rohde M."/>
            <person name="Bristow J."/>
            <person name="Eisen J.A."/>
            <person name="Markowitz V."/>
            <person name="Hugenholtz P."/>
            <person name="Kyrpides N.C."/>
            <person name="Klenk H.P."/>
        </authorList>
    </citation>
    <scope>NUCLEOTIDE SEQUENCE [LARGE SCALE GENOMIC DNA]</scope>
    <source>
        <strain evidence="9 10">DSM 5692</strain>
    </source>
</reference>
<name>C8X5J2_DESRD</name>
<dbReference type="EC" id="1.2.1.38" evidence="7"/>
<feature type="domain" description="Semialdehyde dehydrogenase NAD-binding" evidence="8">
    <location>
        <begin position="5"/>
        <end position="146"/>
    </location>
</feature>
<keyword evidence="7" id="KW-0963">Cytoplasm</keyword>
<evidence type="ECO:0000313" key="9">
    <source>
        <dbReference type="EMBL" id="ACV69689.1"/>
    </source>
</evidence>
<dbReference type="Pfam" id="PF22698">
    <property type="entry name" value="Semialdhyde_dhC_1"/>
    <property type="match status" value="1"/>
</dbReference>